<gene>
    <name evidence="1" type="ORF">AVEN_50878_1</name>
</gene>
<dbReference type="AlphaFoldDB" id="A0A4Y2SVP0"/>
<keyword evidence="2" id="KW-1185">Reference proteome</keyword>
<accession>A0A4Y2SVP0</accession>
<comment type="caution">
    <text evidence="1">The sequence shown here is derived from an EMBL/GenBank/DDBJ whole genome shotgun (WGS) entry which is preliminary data.</text>
</comment>
<proteinExistence type="predicted"/>
<reference evidence="1 2" key="1">
    <citation type="journal article" date="2019" name="Sci. Rep.">
        <title>Orb-weaving spider Araneus ventricosus genome elucidates the spidroin gene catalogue.</title>
        <authorList>
            <person name="Kono N."/>
            <person name="Nakamura H."/>
            <person name="Ohtoshi R."/>
            <person name="Moran D.A.P."/>
            <person name="Shinohara A."/>
            <person name="Yoshida Y."/>
            <person name="Fujiwara M."/>
            <person name="Mori M."/>
            <person name="Tomita M."/>
            <person name="Arakawa K."/>
        </authorList>
    </citation>
    <scope>NUCLEOTIDE SEQUENCE [LARGE SCALE GENOMIC DNA]</scope>
</reference>
<protein>
    <submittedName>
        <fullName evidence="1">Uncharacterized protein</fullName>
    </submittedName>
</protein>
<dbReference type="EMBL" id="BGPR01024306">
    <property type="protein sequence ID" value="GBN92307.1"/>
    <property type="molecule type" value="Genomic_DNA"/>
</dbReference>
<sequence>MVPGTLRKQRRVIRSRCFEKCLFHSQRHDANLPSFLFWRLGELPPELVSCLFLCSSSGCPGWAILQHNALRHRWCLPHTCSWIRGEEGFYVLPRVVQDGPFCNIMHYVIVVVFPTPAAGSEGKRVFMFFLGLSKMGHFAT</sequence>
<evidence type="ECO:0000313" key="1">
    <source>
        <dbReference type="EMBL" id="GBN92307.1"/>
    </source>
</evidence>
<organism evidence="1 2">
    <name type="scientific">Araneus ventricosus</name>
    <name type="common">Orbweaver spider</name>
    <name type="synonym">Epeira ventricosa</name>
    <dbReference type="NCBI Taxonomy" id="182803"/>
    <lineage>
        <taxon>Eukaryota</taxon>
        <taxon>Metazoa</taxon>
        <taxon>Ecdysozoa</taxon>
        <taxon>Arthropoda</taxon>
        <taxon>Chelicerata</taxon>
        <taxon>Arachnida</taxon>
        <taxon>Araneae</taxon>
        <taxon>Araneomorphae</taxon>
        <taxon>Entelegynae</taxon>
        <taxon>Araneoidea</taxon>
        <taxon>Araneidae</taxon>
        <taxon>Araneus</taxon>
    </lineage>
</organism>
<dbReference type="Proteomes" id="UP000499080">
    <property type="component" value="Unassembled WGS sequence"/>
</dbReference>
<evidence type="ECO:0000313" key="2">
    <source>
        <dbReference type="Proteomes" id="UP000499080"/>
    </source>
</evidence>
<name>A0A4Y2SVP0_ARAVE</name>